<dbReference type="NCBIfam" id="TIGR00005">
    <property type="entry name" value="rluA_subfam"/>
    <property type="match status" value="1"/>
</dbReference>
<keyword evidence="4 7" id="KW-0067">ATP-binding</keyword>
<dbReference type="GO" id="GO:0005737">
    <property type="term" value="C:cytoplasm"/>
    <property type="evidence" value="ECO:0007669"/>
    <property type="project" value="UniProtKB-SubCell"/>
</dbReference>
<dbReference type="GO" id="GO:0015937">
    <property type="term" value="P:coenzyme A biosynthetic process"/>
    <property type="evidence" value="ECO:0007669"/>
    <property type="project" value="UniProtKB-UniRule"/>
</dbReference>
<reference evidence="12 13" key="2">
    <citation type="submission" date="2020-05" db="EMBL/GenBank/DDBJ databases">
        <title>Draft genome sequence of Desulfovibrio sp. strainFSS-1.</title>
        <authorList>
            <person name="Shimoshige H."/>
            <person name="Kobayashi H."/>
            <person name="Maekawa T."/>
        </authorList>
    </citation>
    <scope>NUCLEOTIDE SEQUENCE [LARGE SCALE GENOMIC DNA]</scope>
    <source>
        <strain evidence="12 13">SIID29052-01</strain>
    </source>
</reference>
<dbReference type="UniPathway" id="UPA00241">
    <property type="reaction ID" value="UER00356"/>
</dbReference>
<evidence type="ECO:0000256" key="6">
    <source>
        <dbReference type="ARBA" id="ARBA00023235"/>
    </source>
</evidence>
<dbReference type="SUPFAM" id="SSF55174">
    <property type="entry name" value="Alpha-L RNA-binding motif"/>
    <property type="match status" value="1"/>
</dbReference>
<dbReference type="InterPro" id="IPR006145">
    <property type="entry name" value="PsdUridine_synth_RsuA/RluA"/>
</dbReference>
<dbReference type="Pfam" id="PF01121">
    <property type="entry name" value="CoaE"/>
    <property type="match status" value="1"/>
</dbReference>
<evidence type="ECO:0000256" key="9">
    <source>
        <dbReference type="PROSITE-ProRule" id="PRU00182"/>
    </source>
</evidence>
<evidence type="ECO:0000256" key="7">
    <source>
        <dbReference type="HAMAP-Rule" id="MF_00376"/>
    </source>
</evidence>
<accession>A0A6V8M0M9</accession>
<gene>
    <name evidence="12" type="primary">rluD</name>
    <name evidence="7" type="synonym">coaE</name>
    <name evidence="12" type="ORF">NNJEOMEG_03667</name>
</gene>
<keyword evidence="13" id="KW-1185">Reference proteome</keyword>
<dbReference type="HAMAP" id="MF_00376">
    <property type="entry name" value="Dephospho_CoA_kinase"/>
    <property type="match status" value="1"/>
</dbReference>
<comment type="similarity">
    <text evidence="1 7">Belongs to the CoaE family.</text>
</comment>
<comment type="subcellular location">
    <subcellularLocation>
        <location evidence="7">Cytoplasm</location>
    </subcellularLocation>
</comment>
<keyword evidence="9" id="KW-0694">RNA-binding</keyword>
<dbReference type="GO" id="GO:0005524">
    <property type="term" value="F:ATP binding"/>
    <property type="evidence" value="ECO:0007669"/>
    <property type="project" value="UniProtKB-UniRule"/>
</dbReference>
<dbReference type="PANTHER" id="PTHR21600:SF44">
    <property type="entry name" value="RIBOSOMAL LARGE SUBUNIT PSEUDOURIDINE SYNTHASE D"/>
    <property type="match status" value="1"/>
</dbReference>
<dbReference type="Gene3D" id="3.10.290.10">
    <property type="entry name" value="RNA-binding S4 domain"/>
    <property type="match status" value="1"/>
</dbReference>
<dbReference type="CDD" id="cd02869">
    <property type="entry name" value="PseudoU_synth_RluA_like"/>
    <property type="match status" value="1"/>
</dbReference>
<organism evidence="12 13">
    <name type="scientific">Fundidesulfovibrio magnetotacticus</name>
    <dbReference type="NCBI Taxonomy" id="2730080"/>
    <lineage>
        <taxon>Bacteria</taxon>
        <taxon>Pseudomonadati</taxon>
        <taxon>Thermodesulfobacteriota</taxon>
        <taxon>Desulfovibrionia</taxon>
        <taxon>Desulfovibrionales</taxon>
        <taxon>Desulfovibrionaceae</taxon>
        <taxon>Fundidesulfovibrio</taxon>
    </lineage>
</organism>
<reference evidence="12 13" key="1">
    <citation type="submission" date="2020-04" db="EMBL/GenBank/DDBJ databases">
        <authorList>
            <consortium name="Desulfovibrio sp. FSS-1 genome sequencing consortium"/>
            <person name="Shimoshige H."/>
            <person name="Kobayashi H."/>
            <person name="Maekawa T."/>
        </authorList>
    </citation>
    <scope>NUCLEOTIDE SEQUENCE [LARGE SCALE GENOMIC DNA]</scope>
    <source>
        <strain evidence="12 13">SIID29052-01</strain>
    </source>
</reference>
<dbReference type="SUPFAM" id="SSF55120">
    <property type="entry name" value="Pseudouridine synthase"/>
    <property type="match status" value="1"/>
</dbReference>
<proteinExistence type="inferred from homology"/>
<dbReference type="InterPro" id="IPR050188">
    <property type="entry name" value="RluA_PseudoU_synthase"/>
</dbReference>
<dbReference type="CDD" id="cd00165">
    <property type="entry name" value="S4"/>
    <property type="match status" value="1"/>
</dbReference>
<dbReference type="SUPFAM" id="SSF52540">
    <property type="entry name" value="P-loop containing nucleoside triphosphate hydrolases"/>
    <property type="match status" value="1"/>
</dbReference>
<comment type="function">
    <text evidence="7">Catalyzes the phosphorylation of the 3'-hydroxyl group of dephosphocoenzyme A to form coenzyme A.</text>
</comment>
<dbReference type="Gene3D" id="3.30.2350.10">
    <property type="entry name" value="Pseudouridine synthase"/>
    <property type="match status" value="1"/>
</dbReference>
<evidence type="ECO:0000256" key="8">
    <source>
        <dbReference type="PIRSR" id="PIRSR606225-1"/>
    </source>
</evidence>
<name>A0A6V8M0M9_9BACT</name>
<dbReference type="InterPro" id="IPR036986">
    <property type="entry name" value="S4_RNA-bd_sf"/>
</dbReference>
<comment type="pathway">
    <text evidence="7">Cofactor biosynthesis; coenzyme A biosynthesis; CoA from (R)-pantothenate: step 5/5.</text>
</comment>
<evidence type="ECO:0000313" key="13">
    <source>
        <dbReference type="Proteomes" id="UP000494245"/>
    </source>
</evidence>
<feature type="active site" evidence="8">
    <location>
        <position position="186"/>
    </location>
</feature>
<dbReference type="AlphaFoldDB" id="A0A6V8M0M9"/>
<keyword evidence="7" id="KW-0963">Cytoplasm</keyword>
<dbReference type="Pfam" id="PF00849">
    <property type="entry name" value="PseudoU_synth_2"/>
    <property type="match status" value="1"/>
</dbReference>
<dbReference type="GO" id="GO:0120159">
    <property type="term" value="F:rRNA pseudouridine synthase activity"/>
    <property type="evidence" value="ECO:0007669"/>
    <property type="project" value="UniProtKB-ARBA"/>
</dbReference>
<feature type="domain" description="RNA-binding S4" evidence="11">
    <location>
        <begin position="74"/>
        <end position="109"/>
    </location>
</feature>
<dbReference type="InterPro" id="IPR001977">
    <property type="entry name" value="Depp_CoAkinase"/>
</dbReference>
<dbReference type="InterPro" id="IPR027417">
    <property type="entry name" value="P-loop_NTPase"/>
</dbReference>
<sequence>MPCASAAPVAECFQSLTPRGFPGIPQRMASSRTKKRVPVLETADPAELSVASRESAAAPEPGRLDQVWTALLAHRPVARSRIQEWIKAGLARVDGQSVTRPSHKLGGGEALTLDIPEARDTPAPEQGGLHVLYRDAHLLVLDKPPGLTVHPAPSCPEGTLVNRLLHHFPELARIEGQRPGIVHRIDKDTSGLLAVALHEAARLRLSEAFAGREVSKTYLALVHGRPARDVGSSDAPIGRDPSHKTRMCVQRGGREAHSRWRVAWSAPSGRASLLEVEIDTGRTHQIRVHLAHAGHPLLGDVVYASREQAELKRSDPLLHKLASRQMLHAWKLGLPHPAFGSSESEEGVPERLDFVCPPPGDFWRVLLHLGRGCQRVGVVGLPGSGKSALLSAFEARGLPAWSADRYVAALYEPGRDGANLLRSRFGERFVPEARGGVDKAALLAAMRASESLRREVMELLYPVVRGGLEDFWREQTRVRVAFAEVPMLLEAGWTGAGAVDLVVGVDCPDDLRHQRLRKKRGWDDALSAQVDSWQWPREKKLAACAFVVENASDLAAVDRAAARLLRDLAGLRRAGVASLLAWMRVKGYCS</sequence>
<dbReference type="GO" id="GO:0003723">
    <property type="term" value="F:RNA binding"/>
    <property type="evidence" value="ECO:0007669"/>
    <property type="project" value="UniProtKB-KW"/>
</dbReference>
<dbReference type="CDD" id="cd02022">
    <property type="entry name" value="DPCK"/>
    <property type="match status" value="1"/>
</dbReference>
<keyword evidence="7" id="KW-0418">Kinase</keyword>
<dbReference type="EC" id="2.7.1.24" evidence="7"/>
<comment type="caution">
    <text evidence="12">The sequence shown here is derived from an EMBL/GenBank/DDBJ whole genome shotgun (WGS) entry which is preliminary data.</text>
</comment>
<dbReference type="PROSITE" id="PS51219">
    <property type="entry name" value="DPCK"/>
    <property type="match status" value="1"/>
</dbReference>
<dbReference type="PANTHER" id="PTHR21600">
    <property type="entry name" value="MITOCHONDRIAL RNA PSEUDOURIDINE SYNTHASE"/>
    <property type="match status" value="1"/>
</dbReference>
<dbReference type="GO" id="GO:0004140">
    <property type="term" value="F:dephospho-CoA kinase activity"/>
    <property type="evidence" value="ECO:0007669"/>
    <property type="project" value="UniProtKB-UniRule"/>
</dbReference>
<feature type="domain" description="Pseudouridine synthase RsuA/RluA-like" evidence="10">
    <location>
        <begin position="137"/>
        <end position="292"/>
    </location>
</feature>
<dbReference type="InterPro" id="IPR002942">
    <property type="entry name" value="S4_RNA-bd"/>
</dbReference>
<dbReference type="InterPro" id="IPR006225">
    <property type="entry name" value="PsdUridine_synth_RluC/D"/>
</dbReference>
<dbReference type="PROSITE" id="PS50889">
    <property type="entry name" value="S4"/>
    <property type="match status" value="1"/>
</dbReference>
<evidence type="ECO:0000256" key="3">
    <source>
        <dbReference type="ARBA" id="ARBA00022741"/>
    </source>
</evidence>
<evidence type="ECO:0000256" key="5">
    <source>
        <dbReference type="ARBA" id="ARBA00022993"/>
    </source>
</evidence>
<feature type="binding site" evidence="7">
    <location>
        <begin position="383"/>
        <end position="388"/>
    </location>
    <ligand>
        <name>ATP</name>
        <dbReference type="ChEBI" id="CHEBI:30616"/>
    </ligand>
</feature>
<evidence type="ECO:0000259" key="11">
    <source>
        <dbReference type="Pfam" id="PF01479"/>
    </source>
</evidence>
<dbReference type="Gene3D" id="3.40.50.300">
    <property type="entry name" value="P-loop containing nucleotide triphosphate hydrolases"/>
    <property type="match status" value="1"/>
</dbReference>
<dbReference type="EMBL" id="BLTE01000023">
    <property type="protein sequence ID" value="GFK95799.1"/>
    <property type="molecule type" value="Genomic_DNA"/>
</dbReference>
<keyword evidence="5 7" id="KW-0173">Coenzyme A biosynthesis</keyword>
<dbReference type="GO" id="GO:0000455">
    <property type="term" value="P:enzyme-directed rRNA pseudouridine synthesis"/>
    <property type="evidence" value="ECO:0007669"/>
    <property type="project" value="TreeGrafter"/>
</dbReference>
<comment type="similarity">
    <text evidence="2">Belongs to the pseudouridine synthase RluA family.</text>
</comment>
<keyword evidence="7" id="KW-0808">Transferase</keyword>
<evidence type="ECO:0000256" key="2">
    <source>
        <dbReference type="ARBA" id="ARBA00010876"/>
    </source>
</evidence>
<dbReference type="Proteomes" id="UP000494245">
    <property type="component" value="Unassembled WGS sequence"/>
</dbReference>
<evidence type="ECO:0000313" key="12">
    <source>
        <dbReference type="EMBL" id="GFK95799.1"/>
    </source>
</evidence>
<evidence type="ECO:0000256" key="1">
    <source>
        <dbReference type="ARBA" id="ARBA00009018"/>
    </source>
</evidence>
<comment type="catalytic activity">
    <reaction evidence="7">
        <text>3'-dephospho-CoA + ATP = ADP + CoA + H(+)</text>
        <dbReference type="Rhea" id="RHEA:18245"/>
        <dbReference type="ChEBI" id="CHEBI:15378"/>
        <dbReference type="ChEBI" id="CHEBI:30616"/>
        <dbReference type="ChEBI" id="CHEBI:57287"/>
        <dbReference type="ChEBI" id="CHEBI:57328"/>
        <dbReference type="ChEBI" id="CHEBI:456216"/>
        <dbReference type="EC" id="2.7.1.24"/>
    </reaction>
</comment>
<keyword evidence="3 7" id="KW-0547">Nucleotide-binding</keyword>
<dbReference type="Pfam" id="PF01479">
    <property type="entry name" value="S4"/>
    <property type="match status" value="1"/>
</dbReference>
<evidence type="ECO:0000256" key="4">
    <source>
        <dbReference type="ARBA" id="ARBA00022840"/>
    </source>
</evidence>
<dbReference type="InterPro" id="IPR020103">
    <property type="entry name" value="PsdUridine_synth_cat_dom_sf"/>
</dbReference>
<keyword evidence="6 12" id="KW-0413">Isomerase</keyword>
<protein>
    <recommendedName>
        <fullName evidence="7">Dephospho-CoA kinase</fullName>
        <ecNumber evidence="7">2.7.1.24</ecNumber>
    </recommendedName>
    <alternativeName>
        <fullName evidence="7">Dephosphocoenzyme A kinase</fullName>
    </alternativeName>
</protein>
<evidence type="ECO:0000259" key="10">
    <source>
        <dbReference type="Pfam" id="PF00849"/>
    </source>
</evidence>